<evidence type="ECO:0000313" key="3">
    <source>
        <dbReference type="EMBL" id="SDU53275.1"/>
    </source>
</evidence>
<dbReference type="PANTHER" id="PTHR46889">
    <property type="entry name" value="TRANSPOSASE INSF FOR INSERTION SEQUENCE IS3B-RELATED"/>
    <property type="match status" value="1"/>
</dbReference>
<sequence length="293" mass="33055">MSLAAFIADQRTSHQVPHAVTCRALEVSQSWFYKWHDRPPTPRQQRRDELDAAVKKAFTESRELHGSPRIHADLREAGWTVGEKTVADSMKRQSLVARAKKRRKNTTRPDKRAIPFADLVNRDFTAEAPNCRWVGDMTEIPTDEGKLYLSTAIDLFSRRLLGYATSPHPDAVLAADTIKMAVAARGGVVAGVVFHTDRGSTYTAHDFTELCRDLKITQSMGRVGSCFDNAAAESFFSTLEHEVLSRHHFTTRDEAKRVIIDWVVDFYNCRRRHSSCGMKSPIDYENSAMLEAA</sequence>
<dbReference type="EMBL" id="LT629791">
    <property type="protein sequence ID" value="SDU53275.1"/>
    <property type="molecule type" value="Genomic_DNA"/>
</dbReference>
<organism evidence="3 5">
    <name type="scientific">Jiangella alkaliphila</name>
    <dbReference type="NCBI Taxonomy" id="419479"/>
    <lineage>
        <taxon>Bacteria</taxon>
        <taxon>Bacillati</taxon>
        <taxon>Actinomycetota</taxon>
        <taxon>Actinomycetes</taxon>
        <taxon>Jiangellales</taxon>
        <taxon>Jiangellaceae</taxon>
        <taxon>Jiangella</taxon>
    </lineage>
</organism>
<keyword evidence="5" id="KW-1185">Reference proteome</keyword>
<dbReference type="GO" id="GO:0003676">
    <property type="term" value="F:nucleic acid binding"/>
    <property type="evidence" value="ECO:0007669"/>
    <property type="project" value="InterPro"/>
</dbReference>
<evidence type="ECO:0000259" key="2">
    <source>
        <dbReference type="PROSITE" id="PS50994"/>
    </source>
</evidence>
<gene>
    <name evidence="3" type="ORF">SAMN04488563_2471</name>
    <name evidence="4" type="ORF">SAMN04488563_4193</name>
</gene>
<accession>A0A1H2JAV6</accession>
<name>A0A1H2JAV6_9ACTN</name>
<dbReference type="InterPro" id="IPR025948">
    <property type="entry name" value="HTH-like_dom"/>
</dbReference>
<dbReference type="InterPro" id="IPR001584">
    <property type="entry name" value="Integrase_cat-core"/>
</dbReference>
<evidence type="ECO:0000313" key="5">
    <source>
        <dbReference type="Proteomes" id="UP000182977"/>
    </source>
</evidence>
<dbReference type="PANTHER" id="PTHR46889:SF4">
    <property type="entry name" value="TRANSPOSASE INSO FOR INSERTION SEQUENCE ELEMENT IS911B-RELATED"/>
    <property type="match status" value="1"/>
</dbReference>
<dbReference type="InterPro" id="IPR012337">
    <property type="entry name" value="RNaseH-like_sf"/>
</dbReference>
<dbReference type="RefSeq" id="WP_083421307.1">
    <property type="nucleotide sequence ID" value="NZ_LT629791.1"/>
</dbReference>
<dbReference type="Pfam" id="PF13333">
    <property type="entry name" value="rve_2"/>
    <property type="match status" value="1"/>
</dbReference>
<protein>
    <submittedName>
        <fullName evidence="3">Transposase InsO and inactivated derivatives</fullName>
    </submittedName>
</protein>
<dbReference type="PROSITE" id="PS50994">
    <property type="entry name" value="INTEGRASE"/>
    <property type="match status" value="1"/>
</dbReference>
<dbReference type="GO" id="GO:0015074">
    <property type="term" value="P:DNA integration"/>
    <property type="evidence" value="ECO:0007669"/>
    <property type="project" value="InterPro"/>
</dbReference>
<dbReference type="InterPro" id="IPR050900">
    <property type="entry name" value="Transposase_IS3/IS150/IS904"/>
</dbReference>
<dbReference type="InterPro" id="IPR036397">
    <property type="entry name" value="RNaseH_sf"/>
</dbReference>
<reference evidence="3" key="1">
    <citation type="submission" date="2016-10" db="EMBL/GenBank/DDBJ databases">
        <authorList>
            <person name="de Groot N.N."/>
        </authorList>
    </citation>
    <scope>NUCLEOTIDE SEQUENCE [LARGE SCALE GENOMIC DNA]</scope>
    <source>
        <strain evidence="3">DSM 45079</strain>
    </source>
</reference>
<dbReference type="EMBL" id="LT629791">
    <property type="protein sequence ID" value="SDU71480.1"/>
    <property type="molecule type" value="Genomic_DNA"/>
</dbReference>
<dbReference type="Gene3D" id="3.30.420.10">
    <property type="entry name" value="Ribonuclease H-like superfamily/Ribonuclease H"/>
    <property type="match status" value="1"/>
</dbReference>
<evidence type="ECO:0000256" key="1">
    <source>
        <dbReference type="ARBA" id="ARBA00002286"/>
    </source>
</evidence>
<dbReference type="AlphaFoldDB" id="A0A1H2JAV6"/>
<proteinExistence type="predicted"/>
<feature type="domain" description="Integrase catalytic" evidence="2">
    <location>
        <begin position="125"/>
        <end position="289"/>
    </location>
</feature>
<dbReference type="NCBIfam" id="NF033516">
    <property type="entry name" value="transpos_IS3"/>
    <property type="match status" value="1"/>
</dbReference>
<comment type="function">
    <text evidence="1">Involved in the transposition of the insertion sequence.</text>
</comment>
<dbReference type="Pfam" id="PF00665">
    <property type="entry name" value="rve"/>
    <property type="match status" value="1"/>
</dbReference>
<reference evidence="5" key="2">
    <citation type="submission" date="2016-10" db="EMBL/GenBank/DDBJ databases">
        <authorList>
            <person name="Varghese N."/>
            <person name="Submissions S."/>
        </authorList>
    </citation>
    <scope>NUCLEOTIDE SEQUENCE [LARGE SCALE GENOMIC DNA]</scope>
    <source>
        <strain evidence="5">DSM 45079</strain>
    </source>
</reference>
<dbReference type="Pfam" id="PF13276">
    <property type="entry name" value="HTH_21"/>
    <property type="match status" value="1"/>
</dbReference>
<evidence type="ECO:0000313" key="4">
    <source>
        <dbReference type="EMBL" id="SDU71480.1"/>
    </source>
</evidence>
<dbReference type="Proteomes" id="UP000182977">
    <property type="component" value="Chromosome I"/>
</dbReference>
<dbReference type="InterPro" id="IPR048020">
    <property type="entry name" value="Transpos_IS3"/>
</dbReference>
<dbReference type="SUPFAM" id="SSF53098">
    <property type="entry name" value="Ribonuclease H-like"/>
    <property type="match status" value="1"/>
</dbReference>
<dbReference type="STRING" id="419479.SAMN04488563_2471"/>